<evidence type="ECO:0000313" key="2">
    <source>
        <dbReference type="Proteomes" id="UP000317573"/>
    </source>
</evidence>
<dbReference type="EMBL" id="VLJT01000040">
    <property type="protein sequence ID" value="TWH10356.1"/>
    <property type="molecule type" value="Genomic_DNA"/>
</dbReference>
<protein>
    <submittedName>
        <fullName evidence="1">Uncharacterized protein</fullName>
    </submittedName>
</protein>
<accession>A0A562DLD0</accession>
<proteinExistence type="predicted"/>
<dbReference type="RefSeq" id="WP_145692792.1">
    <property type="nucleotide sequence ID" value="NZ_VLJT01000040.1"/>
</dbReference>
<organism evidence="1 2">
    <name type="scientific">Rhodococcus rhodochrous J45</name>
    <dbReference type="NCBI Taxonomy" id="935266"/>
    <lineage>
        <taxon>Bacteria</taxon>
        <taxon>Bacillati</taxon>
        <taxon>Actinomycetota</taxon>
        <taxon>Actinomycetes</taxon>
        <taxon>Mycobacteriales</taxon>
        <taxon>Nocardiaceae</taxon>
        <taxon>Rhodococcus</taxon>
    </lineage>
</organism>
<name>A0A562DLD0_RHORH</name>
<dbReference type="Proteomes" id="UP000317573">
    <property type="component" value="Unassembled WGS sequence"/>
</dbReference>
<sequence length="88" mass="9628">MHPSPCLPWRDIPVTRVTTTGRGRRITRTIKVTAVPGWIDFPGAAQVAQIRRTVTKTECKTVEVVYLATSADHLAAPPAVLATWVQGH</sequence>
<evidence type="ECO:0000313" key="1">
    <source>
        <dbReference type="EMBL" id="TWH10356.1"/>
    </source>
</evidence>
<reference evidence="1 2" key="1">
    <citation type="submission" date="2019-07" db="EMBL/GenBank/DDBJ databases">
        <title>Genome sequencing of lignin-degrading bacterial isolates.</title>
        <authorList>
            <person name="Gladden J."/>
        </authorList>
    </citation>
    <scope>NUCLEOTIDE SEQUENCE [LARGE SCALE GENOMIC DNA]</scope>
    <source>
        <strain evidence="1 2">J45</strain>
    </source>
</reference>
<gene>
    <name evidence="1" type="ORF">L618_004000000110</name>
</gene>
<dbReference type="AlphaFoldDB" id="A0A562DLD0"/>
<comment type="caution">
    <text evidence="1">The sequence shown here is derived from an EMBL/GenBank/DDBJ whole genome shotgun (WGS) entry which is preliminary data.</text>
</comment>